<keyword evidence="4" id="KW-1185">Reference proteome</keyword>
<dbReference type="PANTHER" id="PTHR38110:SF1">
    <property type="entry name" value="THIOESTERASE DOMAIN-CONTAINING PROTEIN"/>
    <property type="match status" value="1"/>
</dbReference>
<dbReference type="Pfam" id="PF20789">
    <property type="entry name" value="4HBT_3C"/>
    <property type="match status" value="1"/>
</dbReference>
<accession>A0A2N5Y0B8</accession>
<dbReference type="InterPro" id="IPR049449">
    <property type="entry name" value="TesB_ACOT8-like_N"/>
</dbReference>
<proteinExistence type="predicted"/>
<dbReference type="PANTHER" id="PTHR38110">
    <property type="entry name" value="CHROMOSOME 23, WHOLE GENOME SHOTGUN SEQUENCE"/>
    <property type="match status" value="1"/>
</dbReference>
<evidence type="ECO:0000259" key="2">
    <source>
        <dbReference type="Pfam" id="PF20789"/>
    </source>
</evidence>
<evidence type="ECO:0000313" key="4">
    <source>
        <dbReference type="Proteomes" id="UP000234845"/>
    </source>
</evidence>
<organism evidence="3 4">
    <name type="scientific">Kineobactrum sediminis</name>
    <dbReference type="NCBI Taxonomy" id="1905677"/>
    <lineage>
        <taxon>Bacteria</taxon>
        <taxon>Pseudomonadati</taxon>
        <taxon>Pseudomonadota</taxon>
        <taxon>Gammaproteobacteria</taxon>
        <taxon>Cellvibrionales</taxon>
        <taxon>Halieaceae</taxon>
        <taxon>Kineobactrum</taxon>
    </lineage>
</organism>
<dbReference type="InterPro" id="IPR052389">
    <property type="entry name" value="Sec_Metab_Biosynth-Assoc"/>
</dbReference>
<dbReference type="EMBL" id="PKLZ01000010">
    <property type="protein sequence ID" value="PLW81847.1"/>
    <property type="molecule type" value="Genomic_DNA"/>
</dbReference>
<dbReference type="InterPro" id="IPR029069">
    <property type="entry name" value="HotDog_dom_sf"/>
</dbReference>
<evidence type="ECO:0000259" key="1">
    <source>
        <dbReference type="Pfam" id="PF13622"/>
    </source>
</evidence>
<dbReference type="Pfam" id="PF13622">
    <property type="entry name" value="4HBT_3"/>
    <property type="match status" value="1"/>
</dbReference>
<feature type="domain" description="Acyl-CoA thioesterase-like C-terminal" evidence="2">
    <location>
        <begin position="132"/>
        <end position="256"/>
    </location>
</feature>
<dbReference type="InterPro" id="IPR049450">
    <property type="entry name" value="ACOT8-like_C"/>
</dbReference>
<dbReference type="OrthoDB" id="7059210at2"/>
<protein>
    <submittedName>
        <fullName evidence="3">Thioesterase family protein</fullName>
    </submittedName>
</protein>
<reference evidence="4" key="1">
    <citation type="submission" date="2017-11" db="EMBL/GenBank/DDBJ databases">
        <title>The draft genome sequence of Chromatocurvus sp. F02.</title>
        <authorList>
            <person name="Du Z.-J."/>
            <person name="Chang Y.-Q."/>
        </authorList>
    </citation>
    <scope>NUCLEOTIDE SEQUENCE [LARGE SCALE GENOMIC DNA]</scope>
    <source>
        <strain evidence="4">F02</strain>
    </source>
</reference>
<evidence type="ECO:0000313" key="3">
    <source>
        <dbReference type="EMBL" id="PLW81847.1"/>
    </source>
</evidence>
<gene>
    <name evidence="3" type="ORF">CWI75_13965</name>
</gene>
<dbReference type="SUPFAM" id="SSF54637">
    <property type="entry name" value="Thioesterase/thiol ester dehydrase-isomerase"/>
    <property type="match status" value="2"/>
</dbReference>
<name>A0A2N5Y0B8_9GAMM</name>
<dbReference type="RefSeq" id="WP_101522129.1">
    <property type="nucleotide sequence ID" value="NZ_PKLZ01000010.1"/>
</dbReference>
<dbReference type="InterPro" id="IPR042171">
    <property type="entry name" value="Acyl-CoA_hotdog"/>
</dbReference>
<comment type="caution">
    <text evidence="3">The sequence shown here is derived from an EMBL/GenBank/DDBJ whole genome shotgun (WGS) entry which is preliminary data.</text>
</comment>
<sequence length="264" mass="28950">MSQFETETAVHQQEDNLWVGELHAGWRIGAVPNGGYVLAVAGRVLREALPHKDPLAVNAFYLAPTVLGPVECRVQPLREGRNTTHATVGMYQEGELKVQVTAAYTTLANLEGPSWSAVERPAYPPWDQCNPGGDSKLEFRQRIDIRLMDDTDVFKGGTPSGRGEFRGWVRHADGADPDAIALLMFADAFPPPVFNIVGLAGWVPTIELTVQVRAHPAPGPLQARLFSRHLTDGVIEEDGEYWDSAGQLVAVSRQTAKVRLPKPR</sequence>
<feature type="domain" description="Acyl-CoA thioesterase-like N-terminal HotDog" evidence="1">
    <location>
        <begin position="23"/>
        <end position="103"/>
    </location>
</feature>
<dbReference type="Gene3D" id="2.40.160.210">
    <property type="entry name" value="Acyl-CoA thioesterase, double hotdog domain"/>
    <property type="match status" value="1"/>
</dbReference>
<dbReference type="Proteomes" id="UP000234845">
    <property type="component" value="Unassembled WGS sequence"/>
</dbReference>
<dbReference type="AlphaFoldDB" id="A0A2N5Y0B8"/>